<keyword evidence="5" id="KW-0676">Redox-active center</keyword>
<dbReference type="Gene3D" id="3.40.30.10">
    <property type="entry name" value="Glutaredoxin"/>
    <property type="match status" value="1"/>
</dbReference>
<keyword evidence="3" id="KW-0249">Electron transport</keyword>
<dbReference type="SUPFAM" id="SSF52833">
    <property type="entry name" value="Thioredoxin-like"/>
    <property type="match status" value="1"/>
</dbReference>
<accession>A0A0K8RNS1</accession>
<dbReference type="PANTHER" id="PTHR43601">
    <property type="entry name" value="THIOREDOXIN, MITOCHONDRIAL"/>
    <property type="match status" value="1"/>
</dbReference>
<dbReference type="InterPro" id="IPR013766">
    <property type="entry name" value="Thioredoxin_domain"/>
</dbReference>
<dbReference type="GO" id="GO:0015035">
    <property type="term" value="F:protein-disulfide reductase activity"/>
    <property type="evidence" value="ECO:0007669"/>
    <property type="project" value="InterPro"/>
</dbReference>
<dbReference type="CDD" id="cd02947">
    <property type="entry name" value="TRX_family"/>
    <property type="match status" value="1"/>
</dbReference>
<dbReference type="PROSITE" id="PS51352">
    <property type="entry name" value="THIOREDOXIN_2"/>
    <property type="match status" value="1"/>
</dbReference>
<evidence type="ECO:0000256" key="3">
    <source>
        <dbReference type="ARBA" id="ARBA00022982"/>
    </source>
</evidence>
<keyword evidence="4" id="KW-1015">Disulfide bond</keyword>
<evidence type="ECO:0000256" key="2">
    <source>
        <dbReference type="ARBA" id="ARBA00022448"/>
    </source>
</evidence>
<organism evidence="7">
    <name type="scientific">Ixodes ricinus</name>
    <name type="common">Common tick</name>
    <name type="synonym">Acarus ricinus</name>
    <dbReference type="NCBI Taxonomy" id="34613"/>
    <lineage>
        <taxon>Eukaryota</taxon>
        <taxon>Metazoa</taxon>
        <taxon>Ecdysozoa</taxon>
        <taxon>Arthropoda</taxon>
        <taxon>Chelicerata</taxon>
        <taxon>Arachnida</taxon>
        <taxon>Acari</taxon>
        <taxon>Parasitiformes</taxon>
        <taxon>Ixodida</taxon>
        <taxon>Ixodoidea</taxon>
        <taxon>Ixodidae</taxon>
        <taxon>Ixodinae</taxon>
        <taxon>Ixodes</taxon>
    </lineage>
</organism>
<proteinExistence type="evidence at transcript level"/>
<dbReference type="InterPro" id="IPR036249">
    <property type="entry name" value="Thioredoxin-like_sf"/>
</dbReference>
<dbReference type="FunFam" id="3.40.30.10:FF:000001">
    <property type="entry name" value="Thioredoxin"/>
    <property type="match status" value="1"/>
</dbReference>
<dbReference type="NCBIfam" id="TIGR01068">
    <property type="entry name" value="thioredoxin"/>
    <property type="match status" value="1"/>
</dbReference>
<evidence type="ECO:0000256" key="4">
    <source>
        <dbReference type="ARBA" id="ARBA00023157"/>
    </source>
</evidence>
<evidence type="ECO:0000313" key="7">
    <source>
        <dbReference type="EMBL" id="JAA72244.1"/>
    </source>
</evidence>
<dbReference type="InterPro" id="IPR005746">
    <property type="entry name" value="Thioredoxin"/>
</dbReference>
<evidence type="ECO:0000256" key="5">
    <source>
        <dbReference type="ARBA" id="ARBA00023284"/>
    </source>
</evidence>
<sequence>MLGRTSARLFRGTGKLPVPRQLSTGSAMKAQFAIQDAEDFKSKVLDSKKPVVVNFRASWCGPCKMLTPRLEVAVDARGDKFDLAKVDIDQQADLAMQYEVEAVPSVIMFQNGKETDRFMGLKDQDQIDTFLDKVVAS</sequence>
<dbReference type="PRINTS" id="PR00421">
    <property type="entry name" value="THIOREDOXIN"/>
</dbReference>
<comment type="similarity">
    <text evidence="1">Belongs to the thioredoxin family.</text>
</comment>
<protein>
    <submittedName>
        <fullName evidence="7">Putative thioredoxin-like protein</fullName>
    </submittedName>
</protein>
<evidence type="ECO:0000256" key="1">
    <source>
        <dbReference type="ARBA" id="ARBA00008987"/>
    </source>
</evidence>
<dbReference type="AlphaFoldDB" id="A0A0K8RNS1"/>
<dbReference type="GO" id="GO:0005739">
    <property type="term" value="C:mitochondrion"/>
    <property type="evidence" value="ECO:0007669"/>
    <property type="project" value="TreeGrafter"/>
</dbReference>
<feature type="domain" description="Thioredoxin" evidence="6">
    <location>
        <begin position="22"/>
        <end position="136"/>
    </location>
</feature>
<dbReference type="Pfam" id="PF00085">
    <property type="entry name" value="Thioredoxin"/>
    <property type="match status" value="1"/>
</dbReference>
<name>A0A0K8RNS1_IXORI</name>
<dbReference type="PANTHER" id="PTHR43601:SF3">
    <property type="entry name" value="THIOREDOXIN, MITOCHONDRIAL"/>
    <property type="match status" value="1"/>
</dbReference>
<evidence type="ECO:0000259" key="6">
    <source>
        <dbReference type="PROSITE" id="PS51352"/>
    </source>
</evidence>
<dbReference type="EMBL" id="GADI01001564">
    <property type="protein sequence ID" value="JAA72244.1"/>
    <property type="molecule type" value="mRNA"/>
</dbReference>
<reference evidence="7" key="1">
    <citation type="submission" date="2012-12" db="EMBL/GenBank/DDBJ databases">
        <title>Identification and characterization of a phenylalanine ammonia-lyase gene family in Isatis indigotica Fort.</title>
        <authorList>
            <person name="Liu Q."/>
            <person name="Chen J."/>
            <person name="Zhou X."/>
            <person name="Di P."/>
            <person name="Xiao Y."/>
            <person name="Xuan H."/>
            <person name="Zhang L."/>
            <person name="Chen W."/>
        </authorList>
    </citation>
    <scope>NUCLEOTIDE SEQUENCE</scope>
    <source>
        <tissue evidence="7">Salivary gland</tissue>
    </source>
</reference>
<keyword evidence="2" id="KW-0813">Transport</keyword>
<dbReference type="GO" id="GO:0045454">
    <property type="term" value="P:cell redox homeostasis"/>
    <property type="evidence" value="ECO:0007669"/>
    <property type="project" value="TreeGrafter"/>
</dbReference>